<feature type="transmembrane region" description="Helical" evidence="1">
    <location>
        <begin position="89"/>
        <end position="107"/>
    </location>
</feature>
<keyword evidence="1" id="KW-0812">Transmembrane</keyword>
<dbReference type="Proteomes" id="UP001477947">
    <property type="component" value="Chromosome"/>
</dbReference>
<protein>
    <submittedName>
        <fullName evidence="2">Uncharacterized protein</fullName>
    </submittedName>
</protein>
<dbReference type="RefSeq" id="WP_343339105.1">
    <property type="nucleotide sequence ID" value="NZ_CP154622.1"/>
</dbReference>
<organism evidence="2 3">
    <name type="scientific">Terrisporobacter petrolearius</name>
    <dbReference type="NCBI Taxonomy" id="1460447"/>
    <lineage>
        <taxon>Bacteria</taxon>
        <taxon>Bacillati</taxon>
        <taxon>Bacillota</taxon>
        <taxon>Clostridia</taxon>
        <taxon>Peptostreptococcales</taxon>
        <taxon>Peptostreptococcaceae</taxon>
        <taxon>Terrisporobacter</taxon>
    </lineage>
</organism>
<feature type="transmembrane region" description="Helical" evidence="1">
    <location>
        <begin position="241"/>
        <end position="260"/>
    </location>
</feature>
<dbReference type="EMBL" id="CP154622">
    <property type="protein sequence ID" value="XAM41147.1"/>
    <property type="molecule type" value="Genomic_DNA"/>
</dbReference>
<dbReference type="NCBIfam" id="NF038403">
    <property type="entry name" value="perm_prefix_1"/>
    <property type="match status" value="1"/>
</dbReference>
<sequence>MENNNTYPIIDEYIKSLYKGDKSKEVTELKEELREHLILSADEFSSKGYDAEKSEKMAIEKFDGGTDMLKELHSSLQIHKLRLKNITKVMGLLAIISFILLVSVVSYQEVNNRKSMALSEQMDKKLELFTKQNDITTINNIGEKIQNLLDKKLVDLEIRVADMEDGNTEIDVDKNLFELVYDNFDDKLYYHNSGGKSFFEENENQNLRSYGGQSFLDKKGNVVHYQFFANDYGYNRDIVDGLIKLFICIGIISLSSYLILKFQLIRDKKRTCR</sequence>
<reference evidence="2 3" key="1">
    <citation type="submission" date="2024-04" db="EMBL/GenBank/DDBJ databases">
        <title>Isolation and characterization of novel acetogenic strains of the genera Terrisporobacter and Acetoanaerobium.</title>
        <authorList>
            <person name="Boeer T."/>
            <person name="Schueler M.A."/>
            <person name="Lueschen A."/>
            <person name="Eysell L."/>
            <person name="Droege J."/>
            <person name="Heinemann M."/>
            <person name="Engelhardt L."/>
            <person name="Basen M."/>
            <person name="Daniel R."/>
        </authorList>
    </citation>
    <scope>NUCLEOTIDE SEQUENCE [LARGE SCALE GENOMIC DNA]</scope>
    <source>
        <strain evidence="2 3">ELB</strain>
    </source>
</reference>
<keyword evidence="1" id="KW-0472">Membrane</keyword>
<gene>
    <name evidence="2" type="ORF">TPELB_14580</name>
</gene>
<evidence type="ECO:0000256" key="1">
    <source>
        <dbReference type="SAM" id="Phobius"/>
    </source>
</evidence>
<evidence type="ECO:0000313" key="2">
    <source>
        <dbReference type="EMBL" id="XAM41147.1"/>
    </source>
</evidence>
<keyword evidence="1" id="KW-1133">Transmembrane helix</keyword>
<evidence type="ECO:0000313" key="3">
    <source>
        <dbReference type="Proteomes" id="UP001477947"/>
    </source>
</evidence>
<dbReference type="InterPro" id="IPR047928">
    <property type="entry name" value="Perm_prefix_1"/>
</dbReference>
<accession>A0ABZ3FBH1</accession>
<name>A0ABZ3FBH1_9FIRM</name>
<proteinExistence type="predicted"/>
<keyword evidence="3" id="KW-1185">Reference proteome</keyword>